<dbReference type="GO" id="GO:0019843">
    <property type="term" value="F:rRNA binding"/>
    <property type="evidence" value="ECO:0007669"/>
    <property type="project" value="UniProtKB-UniRule"/>
</dbReference>
<dbReference type="KEGG" id="brv:CFK39_08130"/>
<dbReference type="RefSeq" id="WP_089065047.1">
    <property type="nucleotide sequence ID" value="NZ_CP022316.1"/>
</dbReference>
<evidence type="ECO:0000256" key="5">
    <source>
        <dbReference type="ARBA" id="ARBA00023274"/>
    </source>
</evidence>
<evidence type="ECO:0000313" key="10">
    <source>
        <dbReference type="Proteomes" id="UP000198398"/>
    </source>
</evidence>
<evidence type="ECO:0000256" key="4">
    <source>
        <dbReference type="ARBA" id="ARBA00022980"/>
    </source>
</evidence>
<dbReference type="FunFam" id="3.40.5.10:FF:000003">
    <property type="entry name" value="50S ribosomal protein L9"/>
    <property type="match status" value="1"/>
</dbReference>
<dbReference type="InterPro" id="IPR009027">
    <property type="entry name" value="Ribosomal_bL9/RNase_H1_N"/>
</dbReference>
<gene>
    <name evidence="7" type="primary">rplI</name>
    <name evidence="9" type="ORF">CFK39_08130</name>
</gene>
<keyword evidence="3 7" id="KW-0694">RNA-binding</keyword>
<dbReference type="Proteomes" id="UP000198398">
    <property type="component" value="Chromosome"/>
</dbReference>
<name>A0A220UD17_9MICO</name>
<evidence type="ECO:0000256" key="1">
    <source>
        <dbReference type="ARBA" id="ARBA00010605"/>
    </source>
</evidence>
<reference evidence="10" key="1">
    <citation type="submission" date="2017-07" db="EMBL/GenBank/DDBJ databases">
        <title>Brachybacterium sp. VR2415.</title>
        <authorList>
            <person name="Tak E.J."/>
            <person name="Bae J.-W."/>
        </authorList>
    </citation>
    <scope>NUCLEOTIDE SEQUENCE [LARGE SCALE GENOMIC DNA]</scope>
    <source>
        <strain evidence="10">VR2415</strain>
    </source>
</reference>
<organism evidence="9 10">
    <name type="scientific">Brachybacterium avium</name>
    <dbReference type="NCBI Taxonomy" id="2017485"/>
    <lineage>
        <taxon>Bacteria</taxon>
        <taxon>Bacillati</taxon>
        <taxon>Actinomycetota</taxon>
        <taxon>Actinomycetes</taxon>
        <taxon>Micrococcales</taxon>
        <taxon>Dermabacteraceae</taxon>
        <taxon>Brachybacterium</taxon>
    </lineage>
</organism>
<keyword evidence="5 7" id="KW-0687">Ribonucleoprotein</keyword>
<dbReference type="InterPro" id="IPR036935">
    <property type="entry name" value="Ribosomal_bL9_N_sf"/>
</dbReference>
<protein>
    <recommendedName>
        <fullName evidence="6 7">Large ribosomal subunit protein bL9</fullName>
    </recommendedName>
</protein>
<evidence type="ECO:0000256" key="3">
    <source>
        <dbReference type="ARBA" id="ARBA00022884"/>
    </source>
</evidence>
<dbReference type="InterPro" id="IPR000244">
    <property type="entry name" value="Ribosomal_bL9"/>
</dbReference>
<dbReference type="OrthoDB" id="9788336at2"/>
<dbReference type="InterPro" id="IPR020594">
    <property type="entry name" value="Ribosomal_bL9_bac/chp"/>
</dbReference>
<comment type="function">
    <text evidence="7">Binds to the 23S rRNA.</text>
</comment>
<dbReference type="GO" id="GO:1990904">
    <property type="term" value="C:ribonucleoprotein complex"/>
    <property type="evidence" value="ECO:0007669"/>
    <property type="project" value="UniProtKB-KW"/>
</dbReference>
<dbReference type="PANTHER" id="PTHR21368">
    <property type="entry name" value="50S RIBOSOMAL PROTEIN L9"/>
    <property type="match status" value="1"/>
</dbReference>
<dbReference type="InterPro" id="IPR020070">
    <property type="entry name" value="Ribosomal_bL9_N"/>
</dbReference>
<accession>A0A220UD17</accession>
<dbReference type="SUPFAM" id="SSF55658">
    <property type="entry name" value="L9 N-domain-like"/>
    <property type="match status" value="1"/>
</dbReference>
<comment type="similarity">
    <text evidence="1 7">Belongs to the bacterial ribosomal protein bL9 family.</text>
</comment>
<feature type="domain" description="Ribosomal protein L9" evidence="8">
    <location>
        <begin position="15"/>
        <end position="42"/>
    </location>
</feature>
<keyword evidence="2 7" id="KW-0699">rRNA-binding</keyword>
<dbReference type="Pfam" id="PF01281">
    <property type="entry name" value="Ribosomal_L9_N"/>
    <property type="match status" value="1"/>
</dbReference>
<evidence type="ECO:0000259" key="8">
    <source>
        <dbReference type="PROSITE" id="PS00651"/>
    </source>
</evidence>
<evidence type="ECO:0000313" key="9">
    <source>
        <dbReference type="EMBL" id="ASK65806.1"/>
    </source>
</evidence>
<dbReference type="NCBIfam" id="TIGR00158">
    <property type="entry name" value="L9"/>
    <property type="match status" value="1"/>
</dbReference>
<dbReference type="AlphaFoldDB" id="A0A220UD17"/>
<dbReference type="InterPro" id="IPR020069">
    <property type="entry name" value="Ribosomal_bL9_C"/>
</dbReference>
<proteinExistence type="inferred from homology"/>
<dbReference type="Gene3D" id="3.40.5.10">
    <property type="entry name" value="Ribosomal protein L9, N-terminal domain"/>
    <property type="match status" value="1"/>
</dbReference>
<sequence length="157" mass="16862">MTTKLILTNEVTGLGAAGDVVDVKDGYARNFLMPRGLATPWTKGGQRQLDQIRAARGKRAIANIEDARSLKASLESKPVVIAERAGQNGRLFGAVSSKEIAEGVKAIFDKDIDRRTVEFVTPIRSLGEHKATVRLHEDIFANLVVQVIAAKGAAAKA</sequence>
<keyword evidence="4 7" id="KW-0689">Ribosomal protein</keyword>
<dbReference type="GO" id="GO:0005840">
    <property type="term" value="C:ribosome"/>
    <property type="evidence" value="ECO:0007669"/>
    <property type="project" value="UniProtKB-KW"/>
</dbReference>
<dbReference type="GO" id="GO:0006412">
    <property type="term" value="P:translation"/>
    <property type="evidence" value="ECO:0007669"/>
    <property type="project" value="UniProtKB-UniRule"/>
</dbReference>
<evidence type="ECO:0000256" key="6">
    <source>
        <dbReference type="ARBA" id="ARBA00035292"/>
    </source>
</evidence>
<dbReference type="SUPFAM" id="SSF55653">
    <property type="entry name" value="Ribosomal protein L9 C-domain"/>
    <property type="match status" value="1"/>
</dbReference>
<dbReference type="PROSITE" id="PS00651">
    <property type="entry name" value="RIBOSOMAL_L9"/>
    <property type="match status" value="1"/>
</dbReference>
<keyword evidence="10" id="KW-1185">Reference proteome</keyword>
<dbReference type="HAMAP" id="MF_00503">
    <property type="entry name" value="Ribosomal_bL9"/>
    <property type="match status" value="1"/>
</dbReference>
<evidence type="ECO:0000256" key="2">
    <source>
        <dbReference type="ARBA" id="ARBA00022730"/>
    </source>
</evidence>
<dbReference type="EMBL" id="CP022316">
    <property type="protein sequence ID" value="ASK65806.1"/>
    <property type="molecule type" value="Genomic_DNA"/>
</dbReference>
<dbReference type="Gene3D" id="3.10.430.100">
    <property type="entry name" value="Ribosomal protein L9, C-terminal domain"/>
    <property type="match status" value="1"/>
</dbReference>
<dbReference type="Pfam" id="PF03948">
    <property type="entry name" value="Ribosomal_L9_C"/>
    <property type="match status" value="1"/>
</dbReference>
<evidence type="ECO:0000256" key="7">
    <source>
        <dbReference type="HAMAP-Rule" id="MF_00503"/>
    </source>
</evidence>
<dbReference type="GO" id="GO:0003735">
    <property type="term" value="F:structural constituent of ribosome"/>
    <property type="evidence" value="ECO:0007669"/>
    <property type="project" value="InterPro"/>
</dbReference>
<dbReference type="InterPro" id="IPR036791">
    <property type="entry name" value="Ribosomal_bL9_C_sf"/>
</dbReference>